<dbReference type="InterPro" id="IPR002347">
    <property type="entry name" value="SDR_fam"/>
</dbReference>
<dbReference type="PRINTS" id="PR00081">
    <property type="entry name" value="GDHRDH"/>
</dbReference>
<evidence type="ECO:0000259" key="3">
    <source>
        <dbReference type="SMART" id="SM00822"/>
    </source>
</evidence>
<dbReference type="AlphaFoldDB" id="A0A3M0HYP8"/>
<dbReference type="GO" id="GO:0016491">
    <property type="term" value="F:oxidoreductase activity"/>
    <property type="evidence" value="ECO:0007669"/>
    <property type="project" value="UniProtKB-KW"/>
</dbReference>
<dbReference type="OrthoDB" id="9804774at2"/>
<proteinExistence type="inferred from homology"/>
<dbReference type="InterPro" id="IPR057326">
    <property type="entry name" value="KR_dom"/>
</dbReference>
<dbReference type="Gene3D" id="3.40.50.720">
    <property type="entry name" value="NAD(P)-binding Rossmann-like Domain"/>
    <property type="match status" value="1"/>
</dbReference>
<keyword evidence="2" id="KW-0560">Oxidoreductase</keyword>
<evidence type="ECO:0000256" key="2">
    <source>
        <dbReference type="ARBA" id="ARBA00023002"/>
    </source>
</evidence>
<dbReference type="Pfam" id="PF13561">
    <property type="entry name" value="adh_short_C2"/>
    <property type="match status" value="1"/>
</dbReference>
<reference evidence="4 5" key="1">
    <citation type="submission" date="2017-11" db="EMBL/GenBank/DDBJ databases">
        <title>Draft genome of actinobacteria isolated from guarana (Paullinia cupana (Mart.) Ducke.</title>
        <authorList>
            <person name="Siqueira K.A."/>
            <person name="Liotti R.G."/>
            <person name="Mendes T.A.O."/>
            <person name="Soares M.A."/>
        </authorList>
    </citation>
    <scope>NUCLEOTIDE SEQUENCE [LARGE SCALE GENOMIC DNA]</scope>
    <source>
        <strain evidence="4 5">193</strain>
    </source>
</reference>
<dbReference type="PANTHER" id="PTHR42879:SF2">
    <property type="entry name" value="3-OXOACYL-[ACYL-CARRIER-PROTEIN] REDUCTASE FABG"/>
    <property type="match status" value="1"/>
</dbReference>
<dbReference type="SMART" id="SM00822">
    <property type="entry name" value="PKS_KR"/>
    <property type="match status" value="1"/>
</dbReference>
<keyword evidence="5" id="KW-1185">Reference proteome</keyword>
<dbReference type="PROSITE" id="PS00061">
    <property type="entry name" value="ADH_SHORT"/>
    <property type="match status" value="1"/>
</dbReference>
<gene>
    <name evidence="4" type="ORF">CTZ28_36635</name>
</gene>
<dbReference type="RefSeq" id="WP_121894100.1">
    <property type="nucleotide sequence ID" value="NZ_PENI01000034.1"/>
</dbReference>
<dbReference type="Proteomes" id="UP000270471">
    <property type="component" value="Unassembled WGS sequence"/>
</dbReference>
<organism evidence="4 5">
    <name type="scientific">Streptomyces shenzhenensis</name>
    <dbReference type="NCBI Taxonomy" id="943815"/>
    <lineage>
        <taxon>Bacteria</taxon>
        <taxon>Bacillati</taxon>
        <taxon>Actinomycetota</taxon>
        <taxon>Actinomycetes</taxon>
        <taxon>Kitasatosporales</taxon>
        <taxon>Streptomycetaceae</taxon>
        <taxon>Streptomyces</taxon>
    </lineage>
</organism>
<dbReference type="SUPFAM" id="SSF51735">
    <property type="entry name" value="NAD(P)-binding Rossmann-fold domains"/>
    <property type="match status" value="1"/>
</dbReference>
<dbReference type="FunFam" id="3.40.50.720:FF:000084">
    <property type="entry name" value="Short-chain dehydrogenase reductase"/>
    <property type="match status" value="1"/>
</dbReference>
<dbReference type="PRINTS" id="PR00080">
    <property type="entry name" value="SDRFAMILY"/>
</dbReference>
<evidence type="ECO:0000313" key="4">
    <source>
        <dbReference type="EMBL" id="RMB81110.1"/>
    </source>
</evidence>
<dbReference type="InterPro" id="IPR050259">
    <property type="entry name" value="SDR"/>
</dbReference>
<evidence type="ECO:0000256" key="1">
    <source>
        <dbReference type="ARBA" id="ARBA00006484"/>
    </source>
</evidence>
<comment type="caution">
    <text evidence="4">The sequence shown here is derived from an EMBL/GenBank/DDBJ whole genome shotgun (WGS) entry which is preliminary data.</text>
</comment>
<evidence type="ECO:0000313" key="5">
    <source>
        <dbReference type="Proteomes" id="UP000270471"/>
    </source>
</evidence>
<accession>A0A3M0HYP8</accession>
<comment type="similarity">
    <text evidence="1">Belongs to the short-chain dehydrogenases/reductases (SDR) family.</text>
</comment>
<dbReference type="InterPro" id="IPR020904">
    <property type="entry name" value="Sc_DH/Rdtase_CS"/>
</dbReference>
<feature type="domain" description="Ketoreductase" evidence="3">
    <location>
        <begin position="18"/>
        <end position="202"/>
    </location>
</feature>
<protein>
    <submittedName>
        <fullName evidence="4">Short-chain dehydrogenase</fullName>
    </submittedName>
</protein>
<dbReference type="GO" id="GO:0032787">
    <property type="term" value="P:monocarboxylic acid metabolic process"/>
    <property type="evidence" value="ECO:0007669"/>
    <property type="project" value="UniProtKB-ARBA"/>
</dbReference>
<sequence>MKGADGTAGISCFDLTGRVALVTGGAGGLGQEMVRALAAAGASVAVHHLGQAHEAAAVVQRVRADGSMAVAVEGDVTDWDAAAAFVTEAEDALGPIDVLVNNAGCMAPARIVDMTLEEWRRTISVDLDGVFVVSRHVLTGMLRRGHGAIVNVSSQLAFKGAEDYASYCAAKAGVLGLTRAMAREVGPAVRVNAIAPGPITTPMTAASFDDELTRARTAGLVAGRMGEAHEIAPAVVYLAGDAASFVHGQTLHLNGGGVMA</sequence>
<dbReference type="InterPro" id="IPR036291">
    <property type="entry name" value="NAD(P)-bd_dom_sf"/>
</dbReference>
<dbReference type="EMBL" id="PENI01000034">
    <property type="protein sequence ID" value="RMB81110.1"/>
    <property type="molecule type" value="Genomic_DNA"/>
</dbReference>
<dbReference type="PANTHER" id="PTHR42879">
    <property type="entry name" value="3-OXOACYL-(ACYL-CARRIER-PROTEIN) REDUCTASE"/>
    <property type="match status" value="1"/>
</dbReference>
<name>A0A3M0HYP8_9ACTN</name>